<keyword evidence="4" id="KW-0483">Metalloprotease inhibitor</keyword>
<evidence type="ECO:0000256" key="2">
    <source>
        <dbReference type="SAM" id="SignalP"/>
    </source>
</evidence>
<dbReference type="SUPFAM" id="SSF50882">
    <property type="entry name" value="beta-Barrel protease inhibitors"/>
    <property type="match status" value="1"/>
</dbReference>
<dbReference type="InterPro" id="IPR016085">
    <property type="entry name" value="Protease_inh_B-barrel_dom"/>
</dbReference>
<feature type="signal peptide" evidence="2">
    <location>
        <begin position="1"/>
        <end position="20"/>
    </location>
</feature>
<sequence>MRLACAFVFLFGTFALPAWAQSQAEFVSAFSGKWQIYEQRMGIGSSVCKLELAAQTQGSRLQMTTADCAAPLGAAASWSIEGSQLVFYDADDKALAKLGGNQKRVTGETADKTFVIVERSNGDGMAATLQAAYNASGCYYLGYTQKCAPRSEMAEPTPTPDGRIHIQLQANLGVHTEPRNDANIVGTAQKDSCVVADSCVMASDGPWCRAKFGDTTGWLRKLTLRQNRWPVVTFVNSCS</sequence>
<organism evidence="4 5">
    <name type="scientific">Devosia rhodophyticola</name>
    <dbReference type="NCBI Taxonomy" id="3026423"/>
    <lineage>
        <taxon>Bacteria</taxon>
        <taxon>Pseudomonadati</taxon>
        <taxon>Pseudomonadota</taxon>
        <taxon>Alphaproteobacteria</taxon>
        <taxon>Hyphomicrobiales</taxon>
        <taxon>Devosiaceae</taxon>
        <taxon>Devosia</taxon>
    </lineage>
</organism>
<name>A0ABY7YWF3_9HYPH</name>
<keyword evidence="1 2" id="KW-0732">Signal</keyword>
<feature type="domain" description="Alkaline proteinase inhibitor/ Outer membrane lipoprotein Omp19" evidence="3">
    <location>
        <begin position="28"/>
        <end position="104"/>
    </location>
</feature>
<keyword evidence="4" id="KW-0481">Metalloenzyme inhibitor</keyword>
<keyword evidence="5" id="KW-1185">Reference proteome</keyword>
<evidence type="ECO:0000313" key="5">
    <source>
        <dbReference type="Proteomes" id="UP001222118"/>
    </source>
</evidence>
<dbReference type="Gene3D" id="2.40.128.10">
    <property type="match status" value="1"/>
</dbReference>
<gene>
    <name evidence="4" type="ORF">PSQ90_14770</name>
</gene>
<protein>
    <submittedName>
        <fullName evidence="4">AprI/Inh family metalloprotease inhibitor</fullName>
    </submittedName>
</protein>
<dbReference type="GO" id="GO:0030414">
    <property type="term" value="F:peptidase inhibitor activity"/>
    <property type="evidence" value="ECO:0007669"/>
    <property type="project" value="UniProtKB-KW"/>
</dbReference>
<dbReference type="RefSeq" id="WP_282211041.1">
    <property type="nucleotide sequence ID" value="NZ_CP118247.1"/>
</dbReference>
<evidence type="ECO:0000256" key="1">
    <source>
        <dbReference type="ARBA" id="ARBA00022729"/>
    </source>
</evidence>
<reference evidence="4 5" key="1">
    <citation type="submission" date="2023-02" db="EMBL/GenBank/DDBJ databases">
        <title>Devosia chondri sp. nov., isolated from the phycosphere of marine algae.</title>
        <authorList>
            <person name="Kim J.M."/>
            <person name="Lee J.K."/>
            <person name="Choi B.J."/>
            <person name="Bayburt H."/>
            <person name="Jeon C.O."/>
        </authorList>
    </citation>
    <scope>NUCLEOTIDE SEQUENCE [LARGE SCALE GENOMIC DNA]</scope>
    <source>
        <strain evidence="4 5">G2-5</strain>
    </source>
</reference>
<keyword evidence="4" id="KW-0646">Protease inhibitor</keyword>
<accession>A0ABY7YWF3</accession>
<dbReference type="Pfam" id="PF02974">
    <property type="entry name" value="Inh"/>
    <property type="match status" value="1"/>
</dbReference>
<dbReference type="Proteomes" id="UP001222118">
    <property type="component" value="Chromosome"/>
</dbReference>
<evidence type="ECO:0000259" key="3">
    <source>
        <dbReference type="Pfam" id="PF02974"/>
    </source>
</evidence>
<feature type="chain" id="PRO_5045780028" evidence="2">
    <location>
        <begin position="21"/>
        <end position="239"/>
    </location>
</feature>
<evidence type="ECO:0000313" key="4">
    <source>
        <dbReference type="EMBL" id="WDR05522.1"/>
    </source>
</evidence>
<proteinExistence type="predicted"/>
<dbReference type="EMBL" id="CP118247">
    <property type="protein sequence ID" value="WDR05522.1"/>
    <property type="molecule type" value="Genomic_DNA"/>
</dbReference>
<dbReference type="InterPro" id="IPR021140">
    <property type="entry name" value="Inh/Omp19"/>
</dbReference>